<dbReference type="AlphaFoldDB" id="K2JWA5"/>
<keyword evidence="1" id="KW-0732">Signal</keyword>
<organism evidence="2 3">
    <name type="scientific">Idiomarina xiamenensis 10-D-4</name>
    <dbReference type="NCBI Taxonomy" id="740709"/>
    <lineage>
        <taxon>Bacteria</taxon>
        <taxon>Pseudomonadati</taxon>
        <taxon>Pseudomonadota</taxon>
        <taxon>Gammaproteobacteria</taxon>
        <taxon>Alteromonadales</taxon>
        <taxon>Idiomarinaceae</taxon>
        <taxon>Idiomarina</taxon>
    </lineage>
</organism>
<dbReference type="RefSeq" id="WP_008487171.1">
    <property type="nucleotide sequence ID" value="NZ_AMRG01000001.1"/>
</dbReference>
<name>K2JWA5_9GAMM</name>
<evidence type="ECO:0008006" key="4">
    <source>
        <dbReference type="Google" id="ProtNLM"/>
    </source>
</evidence>
<accession>K2JWA5</accession>
<dbReference type="InterPro" id="IPR027268">
    <property type="entry name" value="Peptidase_M4/M1_CTD_sf"/>
</dbReference>
<dbReference type="EMBL" id="AMRG01000001">
    <property type="protein sequence ID" value="EKE87646.1"/>
    <property type="molecule type" value="Genomic_DNA"/>
</dbReference>
<evidence type="ECO:0000313" key="3">
    <source>
        <dbReference type="Proteomes" id="UP000014115"/>
    </source>
</evidence>
<dbReference type="OrthoDB" id="639393at2"/>
<dbReference type="Proteomes" id="UP000014115">
    <property type="component" value="Unassembled WGS sequence"/>
</dbReference>
<protein>
    <recommendedName>
        <fullName evidence="4">Peptidase M1 membrane alanine aminopeptidase domain-containing protein</fullName>
    </recommendedName>
</protein>
<comment type="caution">
    <text evidence="2">The sequence shown here is derived from an EMBL/GenBank/DDBJ whole genome shotgun (WGS) entry which is preliminary data.</text>
</comment>
<sequence length="460" mass="52111">MKYTLAIIAALLSSLALAKTPTLKGSMTLSVKQGTIDADFQLSDIPPIENYLILINSGMNIEYLRNEQESVNYDYKKAYNATYSNESFGYYLPDETGDAKFLPETLSFKYTGKYPVIADMSKASDHGDWKGNIAFNGKTVRADGLQAAWYPVLYDVDNDVYYDKISYDISINCSDCQSIYVNGSQPIADQSGQFSSNMPTSLMLFAGDYDITEARGSLFLNTNLSAEQVTEFASMSAAFVEFYENQLNIPYGEKPVLIRTTPVAKKKNWLFVSYPAVVYITHAQSGFADFIDAEKSNFFQPFYAHELAHYYFANYRMFNSALGDMIMESFSEYLAMKITKALVSEERYAAMVEEKLNALRDVDLPAISHITSPADYGNRNRYVYTYSPIIWLMVEQEIGEDNMYAWMTELLTADTDSTDYEFLISTLGRVLDNDEQLNTIKTQYLSDVQIPESLDELSRQ</sequence>
<reference evidence="2 3" key="1">
    <citation type="journal article" date="2012" name="J. Bacteriol.">
        <title>Genome Sequence of Idiomarina xiamenensis Type Strain 10-D-4.</title>
        <authorList>
            <person name="Lai Q."/>
            <person name="Wang L."/>
            <person name="Wang W."/>
            <person name="Shao Z."/>
        </authorList>
    </citation>
    <scope>NUCLEOTIDE SEQUENCE [LARGE SCALE GENOMIC DNA]</scope>
    <source>
        <strain evidence="2 3">10-D-4</strain>
    </source>
</reference>
<feature type="signal peptide" evidence="1">
    <location>
        <begin position="1"/>
        <end position="18"/>
    </location>
</feature>
<gene>
    <name evidence="2" type="ORF">A10D4_01090</name>
</gene>
<evidence type="ECO:0000313" key="2">
    <source>
        <dbReference type="EMBL" id="EKE87646.1"/>
    </source>
</evidence>
<dbReference type="Gene3D" id="1.10.390.10">
    <property type="entry name" value="Neutral Protease Domain 2"/>
    <property type="match status" value="1"/>
</dbReference>
<feature type="chain" id="PRO_5003862330" description="Peptidase M1 membrane alanine aminopeptidase domain-containing protein" evidence="1">
    <location>
        <begin position="19"/>
        <end position="460"/>
    </location>
</feature>
<evidence type="ECO:0000256" key="1">
    <source>
        <dbReference type="SAM" id="SignalP"/>
    </source>
</evidence>
<proteinExistence type="predicted"/>
<keyword evidence="3" id="KW-1185">Reference proteome</keyword>
<dbReference type="eggNOG" id="COG0308">
    <property type="taxonomic scope" value="Bacteria"/>
</dbReference>
<dbReference type="PATRIC" id="fig|740709.3.peg.220"/>
<dbReference type="SUPFAM" id="SSF55486">
    <property type="entry name" value="Metalloproteases ('zincins'), catalytic domain"/>
    <property type="match status" value="1"/>
</dbReference>
<dbReference type="STRING" id="740709.A10D4_01090"/>